<gene>
    <name evidence="2" type="ORF">IMSHALPRED_003175</name>
</gene>
<evidence type="ECO:0000259" key="1">
    <source>
        <dbReference type="Pfam" id="PF12770"/>
    </source>
</evidence>
<dbReference type="Pfam" id="PF12770">
    <property type="entry name" value="CHAT"/>
    <property type="match status" value="1"/>
</dbReference>
<organism evidence="2 3">
    <name type="scientific">Imshaugia aleurites</name>
    <dbReference type="NCBI Taxonomy" id="172621"/>
    <lineage>
        <taxon>Eukaryota</taxon>
        <taxon>Fungi</taxon>
        <taxon>Dikarya</taxon>
        <taxon>Ascomycota</taxon>
        <taxon>Pezizomycotina</taxon>
        <taxon>Lecanoromycetes</taxon>
        <taxon>OSLEUM clade</taxon>
        <taxon>Lecanoromycetidae</taxon>
        <taxon>Lecanorales</taxon>
        <taxon>Lecanorineae</taxon>
        <taxon>Parmeliaceae</taxon>
        <taxon>Imshaugia</taxon>
    </lineage>
</organism>
<evidence type="ECO:0000313" key="3">
    <source>
        <dbReference type="Proteomes" id="UP000664534"/>
    </source>
</evidence>
<dbReference type="InterPro" id="IPR012344">
    <property type="entry name" value="Matrix_HIV/RSV_N"/>
</dbReference>
<dbReference type="InterPro" id="IPR011990">
    <property type="entry name" value="TPR-like_helical_dom_sf"/>
</dbReference>
<dbReference type="AlphaFoldDB" id="A0A8H3J7V0"/>
<dbReference type="Gene3D" id="1.25.40.10">
    <property type="entry name" value="Tetratricopeptide repeat domain"/>
    <property type="match status" value="2"/>
</dbReference>
<dbReference type="PANTHER" id="PTHR19959">
    <property type="entry name" value="KINESIN LIGHT CHAIN"/>
    <property type="match status" value="1"/>
</dbReference>
<evidence type="ECO:0000313" key="2">
    <source>
        <dbReference type="EMBL" id="CAF9942053.1"/>
    </source>
</evidence>
<dbReference type="PANTHER" id="PTHR19959:SF119">
    <property type="entry name" value="FUNGAL LIPASE-LIKE DOMAIN-CONTAINING PROTEIN"/>
    <property type="match status" value="1"/>
</dbReference>
<dbReference type="EMBL" id="CAJPDT010000166">
    <property type="protein sequence ID" value="CAF9942053.1"/>
    <property type="molecule type" value="Genomic_DNA"/>
</dbReference>
<sequence length="989" mass="110079">MEDLQKAIRIGQVAVDAISESHPDRAQRLNSLGIELRNRYQRTGSIEDLQEAIRITQAAVEATPTDHPDRAQRLDNLGVGLRNQYLRTRSIEYLQEAIRIAQTAVDATPENHPDRAQYLSNLGTGINDRYQRTGSIEDLQETIRITQTAVEATPEDHPDRALHLNNLGFTLRNQYLRTRSIEDLQKAIRIAQAAVNATPEDHPNRARRLNNLGTGFGDRYQRTGLIEDLQEAIRIAQAAVNATPQDHPDRARYLDNLGIGLGDRYLRTELIEDFEEIIYIARAVVDAAPESHPDRARYLNNLGVRLGDRYLRTGSMEDLQEAIHIGQAAVDATPEKHPDRAQHLNNLGIGLGDRYLRTESIEDLQEAIRIAQAAVDATPENHLDRAAVNATPKDHPDRARYLNNLGSKLRNRSQEIRSAEDLQKALTCFIESLHQLISPPTIRLESGIAAAEIAIGSQDWREGALHLENLIDLLPKIVPRSNSHDDFQYVLRQVSGLGSLTASVFLQAGKSALESLQAVEKCRGVIASLMVDSRSDISLLRQAYPDMWSRYHRLREAVAASAFSTNRRSSTLGLLLANDYASRSLKLMQDVKELGEVENEIRKQPGFERFQLAPTESEIYELARYGPIVSFNVTHLGSHAFLITGNNVRVLQLPKLNYKDLEKHASKTPGGNRSQRPGTVVSLDGNSKFENLYGNTQTESMHWLWDAAIKLALEELGLLWQDKRPATLPCVWWVGGGLMAVLPLHAAGKHQKDSTENTVSHVISSYAPTLKVLQFSQKKAWTPLSVERSKILIVTMPKTPGLDDLNVDEEVTAIRQHVGSSTSVEILKTPTAAAVLEQVTVCSLVHFACHCLPDTKEPSKSALLLGAENIEKLTVENLLPLNHQLAQVAYLSACSTAEIGARNLIDESIHLASTFQLVGFRHVIGTLWEAYDLAAIHVAAKFYEYLLKQDADTASSVPRALHHAILHLRDKGKNRENISLWAPFIHVGP</sequence>
<dbReference type="InterPro" id="IPR019734">
    <property type="entry name" value="TPR_rpt"/>
</dbReference>
<feature type="domain" description="CHAT" evidence="1">
    <location>
        <begin position="699"/>
        <end position="988"/>
    </location>
</feature>
<protein>
    <recommendedName>
        <fullName evidence="1">CHAT domain-containing protein</fullName>
    </recommendedName>
</protein>
<reference evidence="2" key="1">
    <citation type="submission" date="2021-03" db="EMBL/GenBank/DDBJ databases">
        <authorList>
            <person name="Tagirdzhanova G."/>
        </authorList>
    </citation>
    <scope>NUCLEOTIDE SEQUENCE</scope>
</reference>
<dbReference type="OrthoDB" id="9991317at2759"/>
<dbReference type="SMART" id="SM00028">
    <property type="entry name" value="TPR"/>
    <property type="match status" value="5"/>
</dbReference>
<accession>A0A8H3J7V0</accession>
<comment type="caution">
    <text evidence="2">The sequence shown here is derived from an EMBL/GenBank/DDBJ whole genome shotgun (WGS) entry which is preliminary data.</text>
</comment>
<name>A0A8H3J7V0_9LECA</name>
<dbReference type="Pfam" id="PF13374">
    <property type="entry name" value="TPR_10"/>
    <property type="match status" value="7"/>
</dbReference>
<keyword evidence="3" id="KW-1185">Reference proteome</keyword>
<dbReference type="Proteomes" id="UP000664534">
    <property type="component" value="Unassembled WGS sequence"/>
</dbReference>
<dbReference type="InterPro" id="IPR024983">
    <property type="entry name" value="CHAT_dom"/>
</dbReference>
<dbReference type="SUPFAM" id="SSF48452">
    <property type="entry name" value="TPR-like"/>
    <property type="match status" value="3"/>
</dbReference>
<proteinExistence type="predicted"/>
<dbReference type="Gene3D" id="1.10.150.90">
    <property type="entry name" value="Immunodeficiency lentiviruses, gag gene matrix protein p17"/>
    <property type="match status" value="1"/>
</dbReference>